<dbReference type="GO" id="GO:0019305">
    <property type="term" value="P:dTDP-rhamnose biosynthetic process"/>
    <property type="evidence" value="ECO:0007669"/>
    <property type="project" value="TreeGrafter"/>
</dbReference>
<dbReference type="InterPro" id="IPR011051">
    <property type="entry name" value="RmlC_Cupin_sf"/>
</dbReference>
<protein>
    <recommendedName>
        <fullName evidence="4">dTDP-4-dehydrorhamnose 3,5-epimerase</fullName>
        <ecNumber evidence="3">5.1.3.13</ecNumber>
    </recommendedName>
    <alternativeName>
        <fullName evidence="6">Thymidine diphospho-4-keto-rhamnose 3,5-epimerase</fullName>
    </alternativeName>
    <alternativeName>
        <fullName evidence="5">dTDP-4-keto-6-deoxyglucose 3,5-epimerase</fullName>
    </alternativeName>
    <alternativeName>
        <fullName evidence="7">dTDP-6-deoxy-D-xylo-4-hexulose 3,5-epimerase</fullName>
    </alternativeName>
</protein>
<proteinExistence type="predicted"/>
<dbReference type="EC" id="5.1.3.13" evidence="3"/>
<evidence type="ECO:0000313" key="8">
    <source>
        <dbReference type="EMBL" id="TJY59674.1"/>
    </source>
</evidence>
<dbReference type="PANTHER" id="PTHR21047:SF2">
    <property type="entry name" value="THYMIDINE DIPHOSPHO-4-KETO-RHAMNOSE 3,5-EPIMERASE"/>
    <property type="match status" value="1"/>
</dbReference>
<evidence type="ECO:0000256" key="2">
    <source>
        <dbReference type="ARBA" id="ARBA00001997"/>
    </source>
</evidence>
<dbReference type="OrthoDB" id="9800680at2"/>
<dbReference type="Gene3D" id="2.60.120.10">
    <property type="entry name" value="Jelly Rolls"/>
    <property type="match status" value="1"/>
</dbReference>
<dbReference type="GO" id="GO:0008830">
    <property type="term" value="F:dTDP-4-dehydrorhamnose 3,5-epimerase activity"/>
    <property type="evidence" value="ECO:0007669"/>
    <property type="project" value="UniProtKB-EC"/>
</dbReference>
<dbReference type="InterPro" id="IPR014710">
    <property type="entry name" value="RmlC-like_jellyroll"/>
</dbReference>
<gene>
    <name evidence="8" type="ORF">FAZ19_23735</name>
</gene>
<organism evidence="8 9">
    <name type="scientific">Sphingobacterium alkalisoli</name>
    <dbReference type="NCBI Taxonomy" id="1874115"/>
    <lineage>
        <taxon>Bacteria</taxon>
        <taxon>Pseudomonadati</taxon>
        <taxon>Bacteroidota</taxon>
        <taxon>Sphingobacteriia</taxon>
        <taxon>Sphingobacteriales</taxon>
        <taxon>Sphingobacteriaceae</taxon>
        <taxon>Sphingobacterium</taxon>
    </lineage>
</organism>
<dbReference type="PANTHER" id="PTHR21047">
    <property type="entry name" value="DTDP-6-DEOXY-D-GLUCOSE-3,5 EPIMERASE"/>
    <property type="match status" value="1"/>
</dbReference>
<feature type="non-terminal residue" evidence="8">
    <location>
        <position position="104"/>
    </location>
</feature>
<evidence type="ECO:0000313" key="9">
    <source>
        <dbReference type="Proteomes" id="UP000309872"/>
    </source>
</evidence>
<evidence type="ECO:0000256" key="4">
    <source>
        <dbReference type="ARBA" id="ARBA00019595"/>
    </source>
</evidence>
<dbReference type="CDD" id="cd00438">
    <property type="entry name" value="cupin_RmlC"/>
    <property type="match status" value="1"/>
</dbReference>
<reference evidence="8 9" key="1">
    <citation type="submission" date="2019-04" db="EMBL/GenBank/DDBJ databases">
        <title>Sphingobacterium olei sp. nov., isolated from oil-contaminated soil.</title>
        <authorList>
            <person name="Liu B."/>
        </authorList>
    </citation>
    <scope>NUCLEOTIDE SEQUENCE [LARGE SCALE GENOMIC DNA]</scope>
    <source>
        <strain evidence="8 9">Y3L14</strain>
    </source>
</reference>
<evidence type="ECO:0000256" key="1">
    <source>
        <dbReference type="ARBA" id="ARBA00001298"/>
    </source>
</evidence>
<comment type="function">
    <text evidence="2">Catalyzes the epimerization of the C3' and C5'positions of dTDP-6-deoxy-D-xylo-4-hexulose, forming dTDP-6-deoxy-L-lyxo-4-hexulose.</text>
</comment>
<evidence type="ECO:0000256" key="5">
    <source>
        <dbReference type="ARBA" id="ARBA00029758"/>
    </source>
</evidence>
<dbReference type="Proteomes" id="UP000309872">
    <property type="component" value="Unassembled WGS sequence"/>
</dbReference>
<sequence>MKATETKLKGCFILEPAKFGDSRGYFFESFNARTFNELTGTETRFVQDNQSYSTRGVLRGLHAQAGEHAQAKLVRVMEGTVIDVAVDARPGSETFGQHVAVELS</sequence>
<dbReference type="InterPro" id="IPR000888">
    <property type="entry name" value="RmlC-like"/>
</dbReference>
<dbReference type="Pfam" id="PF00908">
    <property type="entry name" value="dTDP_sugar_isom"/>
    <property type="match status" value="1"/>
</dbReference>
<name>A0A4U0GMX9_9SPHI</name>
<comment type="caution">
    <text evidence="8">The sequence shown here is derived from an EMBL/GenBank/DDBJ whole genome shotgun (WGS) entry which is preliminary data.</text>
</comment>
<evidence type="ECO:0000256" key="3">
    <source>
        <dbReference type="ARBA" id="ARBA00012098"/>
    </source>
</evidence>
<dbReference type="SUPFAM" id="SSF51182">
    <property type="entry name" value="RmlC-like cupins"/>
    <property type="match status" value="1"/>
</dbReference>
<evidence type="ECO:0000256" key="6">
    <source>
        <dbReference type="ARBA" id="ARBA00031424"/>
    </source>
</evidence>
<keyword evidence="9" id="KW-1185">Reference proteome</keyword>
<dbReference type="EMBL" id="SUKA01000022">
    <property type="protein sequence ID" value="TJY59674.1"/>
    <property type="molecule type" value="Genomic_DNA"/>
</dbReference>
<dbReference type="AlphaFoldDB" id="A0A4U0GMX9"/>
<accession>A0A4U0GMX9</accession>
<comment type="catalytic activity">
    <reaction evidence="1">
        <text>dTDP-4-dehydro-6-deoxy-alpha-D-glucose = dTDP-4-dehydro-beta-L-rhamnose</text>
        <dbReference type="Rhea" id="RHEA:16969"/>
        <dbReference type="ChEBI" id="CHEBI:57649"/>
        <dbReference type="ChEBI" id="CHEBI:62830"/>
        <dbReference type="EC" id="5.1.3.13"/>
    </reaction>
</comment>
<dbReference type="GO" id="GO:0000271">
    <property type="term" value="P:polysaccharide biosynthetic process"/>
    <property type="evidence" value="ECO:0007669"/>
    <property type="project" value="TreeGrafter"/>
</dbReference>
<dbReference type="GO" id="GO:0005829">
    <property type="term" value="C:cytosol"/>
    <property type="evidence" value="ECO:0007669"/>
    <property type="project" value="TreeGrafter"/>
</dbReference>
<evidence type="ECO:0000256" key="7">
    <source>
        <dbReference type="ARBA" id="ARBA00033311"/>
    </source>
</evidence>
<dbReference type="RefSeq" id="WP_136823262.1">
    <property type="nucleotide sequence ID" value="NZ_BMJX01000024.1"/>
</dbReference>